<keyword evidence="7" id="KW-1185">Reference proteome</keyword>
<evidence type="ECO:0000313" key="6">
    <source>
        <dbReference type="EMBL" id="CAK5270343.1"/>
    </source>
</evidence>
<gene>
    <name evidence="6" type="ORF">MYCIT1_LOCUS14684</name>
</gene>
<dbReference type="Pfam" id="PF00664">
    <property type="entry name" value="ABC_membrane"/>
    <property type="match status" value="1"/>
</dbReference>
<evidence type="ECO:0000256" key="2">
    <source>
        <dbReference type="ARBA" id="ARBA00022989"/>
    </source>
</evidence>
<keyword evidence="1 4" id="KW-0812">Transmembrane</keyword>
<evidence type="ECO:0000256" key="1">
    <source>
        <dbReference type="ARBA" id="ARBA00022692"/>
    </source>
</evidence>
<feature type="non-terminal residue" evidence="6">
    <location>
        <position position="1"/>
    </location>
</feature>
<sequence>MLFSVMHATLRFHDTTPQGRLLNRFGRDAEIVDNEIAWKVGALNSAVGGLLVSVLTVMCVPLGSRAQMAL</sequence>
<dbReference type="InterPro" id="IPR036640">
    <property type="entry name" value="ABC1_TM_sf"/>
</dbReference>
<dbReference type="GO" id="GO:0140359">
    <property type="term" value="F:ABC-type transporter activity"/>
    <property type="evidence" value="ECO:0007669"/>
    <property type="project" value="InterPro"/>
</dbReference>
<evidence type="ECO:0000259" key="5">
    <source>
        <dbReference type="Pfam" id="PF00664"/>
    </source>
</evidence>
<dbReference type="EMBL" id="CAVNYO010000165">
    <property type="protein sequence ID" value="CAK5270343.1"/>
    <property type="molecule type" value="Genomic_DNA"/>
</dbReference>
<dbReference type="AlphaFoldDB" id="A0AAD2H6G6"/>
<protein>
    <recommendedName>
        <fullName evidence="5">ABC transmembrane type-1 domain-containing protein</fullName>
    </recommendedName>
</protein>
<reference evidence="6" key="1">
    <citation type="submission" date="2023-11" db="EMBL/GenBank/DDBJ databases">
        <authorList>
            <person name="De Vega J J."/>
            <person name="De Vega J J."/>
        </authorList>
    </citation>
    <scope>NUCLEOTIDE SEQUENCE</scope>
</reference>
<dbReference type="Proteomes" id="UP001295794">
    <property type="component" value="Unassembled WGS sequence"/>
</dbReference>
<dbReference type="InterPro" id="IPR011527">
    <property type="entry name" value="ABC1_TM_dom"/>
</dbReference>
<keyword evidence="3 4" id="KW-0472">Membrane</keyword>
<keyword evidence="2 4" id="KW-1133">Transmembrane helix</keyword>
<dbReference type="SUPFAM" id="SSF90123">
    <property type="entry name" value="ABC transporter transmembrane region"/>
    <property type="match status" value="1"/>
</dbReference>
<evidence type="ECO:0000256" key="4">
    <source>
        <dbReference type="SAM" id="Phobius"/>
    </source>
</evidence>
<dbReference type="GO" id="GO:0016020">
    <property type="term" value="C:membrane"/>
    <property type="evidence" value="ECO:0007669"/>
    <property type="project" value="InterPro"/>
</dbReference>
<organism evidence="6 7">
    <name type="scientific">Mycena citricolor</name>
    <dbReference type="NCBI Taxonomy" id="2018698"/>
    <lineage>
        <taxon>Eukaryota</taxon>
        <taxon>Fungi</taxon>
        <taxon>Dikarya</taxon>
        <taxon>Basidiomycota</taxon>
        <taxon>Agaricomycotina</taxon>
        <taxon>Agaricomycetes</taxon>
        <taxon>Agaricomycetidae</taxon>
        <taxon>Agaricales</taxon>
        <taxon>Marasmiineae</taxon>
        <taxon>Mycenaceae</taxon>
        <taxon>Mycena</taxon>
    </lineage>
</organism>
<comment type="caution">
    <text evidence="6">The sequence shown here is derived from an EMBL/GenBank/DDBJ whole genome shotgun (WGS) entry which is preliminary data.</text>
</comment>
<name>A0AAD2H6G6_9AGAR</name>
<proteinExistence type="predicted"/>
<feature type="domain" description="ABC transmembrane type-1" evidence="5">
    <location>
        <begin position="2"/>
        <end position="58"/>
    </location>
</feature>
<evidence type="ECO:0000256" key="3">
    <source>
        <dbReference type="ARBA" id="ARBA00023136"/>
    </source>
</evidence>
<feature type="transmembrane region" description="Helical" evidence="4">
    <location>
        <begin position="42"/>
        <end position="63"/>
    </location>
</feature>
<dbReference type="GO" id="GO:0005524">
    <property type="term" value="F:ATP binding"/>
    <property type="evidence" value="ECO:0007669"/>
    <property type="project" value="InterPro"/>
</dbReference>
<accession>A0AAD2H6G6</accession>
<dbReference type="Gene3D" id="1.20.1560.10">
    <property type="entry name" value="ABC transporter type 1, transmembrane domain"/>
    <property type="match status" value="1"/>
</dbReference>
<evidence type="ECO:0000313" key="7">
    <source>
        <dbReference type="Proteomes" id="UP001295794"/>
    </source>
</evidence>